<proteinExistence type="predicted"/>
<dbReference type="AlphaFoldDB" id="A0A3M8P9S8"/>
<dbReference type="Proteomes" id="UP000275473">
    <property type="component" value="Unassembled WGS sequence"/>
</dbReference>
<comment type="caution">
    <text evidence="1">The sequence shown here is derived from an EMBL/GenBank/DDBJ whole genome shotgun (WGS) entry which is preliminary data.</text>
</comment>
<name>A0A3M8P9S8_9BACL</name>
<keyword evidence="2" id="KW-1185">Reference proteome</keyword>
<dbReference type="RefSeq" id="WP_123164104.1">
    <property type="nucleotide sequence ID" value="NZ_RIAX01000002.1"/>
</dbReference>
<evidence type="ECO:0000313" key="2">
    <source>
        <dbReference type="Proteomes" id="UP000275473"/>
    </source>
</evidence>
<gene>
    <name evidence="1" type="ORF">EEX84_02970</name>
</gene>
<sequence>MLTLGNKSITLKRTPLKGEMKRNTNLSIDEIEKEMRFNNIQPIQSTPADEQDMNDKSEELRNWYEDELRQFFS</sequence>
<reference evidence="1 2" key="1">
    <citation type="journal article" date="2018" name="Int. J. Syst. Evol. Microbiol.">
        <title>Planococcus salinus sp. nov., a moderately halophilic bacterium isolated from a saline-alkali soil.</title>
        <authorList>
            <person name="Gan L."/>
        </authorList>
    </citation>
    <scope>NUCLEOTIDE SEQUENCE [LARGE SCALE GENOMIC DNA]</scope>
    <source>
        <strain evidence="1 2">LCB217</strain>
    </source>
</reference>
<evidence type="ECO:0000313" key="1">
    <source>
        <dbReference type="EMBL" id="RNF40403.1"/>
    </source>
</evidence>
<dbReference type="EMBL" id="RIAX01000002">
    <property type="protein sequence ID" value="RNF40403.1"/>
    <property type="molecule type" value="Genomic_DNA"/>
</dbReference>
<accession>A0A3M8P9S8</accession>
<organism evidence="1 2">
    <name type="scientific">Planococcus salinus</name>
    <dbReference type="NCBI Taxonomy" id="1848460"/>
    <lineage>
        <taxon>Bacteria</taxon>
        <taxon>Bacillati</taxon>
        <taxon>Bacillota</taxon>
        <taxon>Bacilli</taxon>
        <taxon>Bacillales</taxon>
        <taxon>Caryophanaceae</taxon>
        <taxon>Planococcus</taxon>
    </lineage>
</organism>
<protein>
    <submittedName>
        <fullName evidence="1">Uncharacterized protein</fullName>
    </submittedName>
</protein>